<feature type="binding site" evidence="26">
    <location>
        <position position="455"/>
    </location>
    <ligand>
        <name>Ca(2+)</name>
        <dbReference type="ChEBI" id="CHEBI:29108"/>
        <label>3</label>
    </ligand>
</feature>
<feature type="disulfide bond" evidence="27">
    <location>
        <begin position="390"/>
        <end position="405"/>
    </location>
</feature>
<evidence type="ECO:0000256" key="30">
    <source>
        <dbReference type="SAM" id="MobiDB-lite"/>
    </source>
</evidence>
<dbReference type="InterPro" id="IPR049883">
    <property type="entry name" value="NOTCH1_EGF-like"/>
</dbReference>
<evidence type="ECO:0000256" key="28">
    <source>
        <dbReference type="PROSITE-ProRule" id="PRU00023"/>
    </source>
</evidence>
<feature type="disulfide bond" evidence="29">
    <location>
        <begin position="1210"/>
        <end position="1219"/>
    </location>
</feature>
<evidence type="ECO:0000256" key="17">
    <source>
        <dbReference type="ARBA" id="ARBA00023015"/>
    </source>
</evidence>
<keyword evidence="7 29" id="KW-0245">EGF-like domain</keyword>
<feature type="binding site" evidence="26">
    <location>
        <position position="437"/>
    </location>
    <ligand>
        <name>Ca(2+)</name>
        <dbReference type="ChEBI" id="CHEBI:29108"/>
        <label>2</label>
    </ligand>
</feature>
<evidence type="ECO:0000256" key="21">
    <source>
        <dbReference type="ARBA" id="ARBA00023159"/>
    </source>
</evidence>
<feature type="region of interest" description="Disordered" evidence="30">
    <location>
        <begin position="1946"/>
        <end position="2024"/>
    </location>
</feature>
<dbReference type="FunFam" id="2.10.25.10:FF:000455">
    <property type="entry name" value="neurogenic locus notch homolog protein 3"/>
    <property type="match status" value="1"/>
</dbReference>
<comment type="subcellular location">
    <subcellularLocation>
        <location evidence="2">Cell membrane</location>
        <topology evidence="2">Single-pass type I membrane protein</topology>
    </subcellularLocation>
    <subcellularLocation>
        <location evidence="1">Nucleus</location>
    </subcellularLocation>
</comment>
<dbReference type="Pfam" id="PF07684">
    <property type="entry name" value="NODP"/>
    <property type="match status" value="1"/>
</dbReference>
<dbReference type="Gene3D" id="3.30.300.320">
    <property type="match status" value="1"/>
</dbReference>
<dbReference type="InterPro" id="IPR035993">
    <property type="entry name" value="Notch-like_dom_sf"/>
</dbReference>
<evidence type="ECO:0000256" key="24">
    <source>
        <dbReference type="ARBA" id="ARBA00023180"/>
    </source>
</evidence>
<dbReference type="PROSITE" id="PS00022">
    <property type="entry name" value="EGF_1"/>
    <property type="match status" value="27"/>
</dbReference>
<evidence type="ECO:0000256" key="27">
    <source>
        <dbReference type="PIRSR" id="PIRSR002279-2"/>
    </source>
</evidence>
<keyword evidence="18 28" id="KW-0040">ANK repeat</keyword>
<evidence type="ECO:0000256" key="9">
    <source>
        <dbReference type="ARBA" id="ARBA00022692"/>
    </source>
</evidence>
<dbReference type="InterPro" id="IPR009030">
    <property type="entry name" value="Growth_fac_rcpt_cys_sf"/>
</dbReference>
<feature type="disulfide bond" evidence="29">
    <location>
        <begin position="668"/>
        <end position="677"/>
    </location>
</feature>
<feature type="compositionally biased region" description="Polar residues" evidence="30">
    <location>
        <begin position="1946"/>
        <end position="1973"/>
    </location>
</feature>
<dbReference type="InterPro" id="IPR000800">
    <property type="entry name" value="Notch_dom"/>
</dbReference>
<feature type="domain" description="EGF-like" evidence="31">
    <location>
        <begin position="379"/>
        <end position="417"/>
    </location>
</feature>
<feature type="domain" description="EGF-like" evidence="31">
    <location>
        <begin position="1222"/>
        <end position="1258"/>
    </location>
</feature>
<evidence type="ECO:0000256" key="2">
    <source>
        <dbReference type="ARBA" id="ARBA00004251"/>
    </source>
</evidence>
<dbReference type="GO" id="GO:0007219">
    <property type="term" value="P:Notch signaling pathway"/>
    <property type="evidence" value="ECO:0007669"/>
    <property type="project" value="UniProtKB-KW"/>
</dbReference>
<dbReference type="SUPFAM" id="SSF48403">
    <property type="entry name" value="Ankyrin repeat"/>
    <property type="match status" value="1"/>
</dbReference>
<dbReference type="GO" id="GO:0120025">
    <property type="term" value="C:plasma membrane bounded cell projection"/>
    <property type="evidence" value="ECO:0007669"/>
    <property type="project" value="UniProtKB-ARBA"/>
</dbReference>
<dbReference type="PROSITE" id="PS01186">
    <property type="entry name" value="EGF_2"/>
    <property type="match status" value="21"/>
</dbReference>
<reference evidence="33" key="1">
    <citation type="submission" date="2025-08" db="UniProtKB">
        <authorList>
            <consortium name="Ensembl"/>
        </authorList>
    </citation>
    <scope>IDENTIFICATION</scope>
</reference>
<name>A0A672RQ74_SINGR</name>
<feature type="domain" description="EGF-like" evidence="31">
    <location>
        <begin position="547"/>
        <end position="577"/>
    </location>
</feature>
<feature type="disulfide bond" evidence="29">
    <location>
        <begin position="970"/>
        <end position="979"/>
    </location>
</feature>
<evidence type="ECO:0000256" key="23">
    <source>
        <dbReference type="ARBA" id="ARBA00023170"/>
    </source>
</evidence>
<dbReference type="PROSITE" id="PS00010">
    <property type="entry name" value="ASX_HYDROXYL"/>
    <property type="match status" value="20"/>
</dbReference>
<feature type="domain" description="EGF-like" evidence="31">
    <location>
        <begin position="982"/>
        <end position="1017"/>
    </location>
</feature>
<evidence type="ECO:0000256" key="15">
    <source>
        <dbReference type="ARBA" id="ARBA00022976"/>
    </source>
</evidence>
<dbReference type="InterPro" id="IPR024600">
    <property type="entry name" value="Notch_C"/>
</dbReference>
<dbReference type="FunFam" id="2.10.25.10:FF:000031">
    <property type="entry name" value="neurogenic locus notch homolog protein 3"/>
    <property type="match status" value="1"/>
</dbReference>
<dbReference type="Proteomes" id="UP000472262">
    <property type="component" value="Unassembled WGS sequence"/>
</dbReference>
<evidence type="ECO:0000256" key="8">
    <source>
        <dbReference type="ARBA" id="ARBA00022657"/>
    </source>
</evidence>
<keyword evidence="16" id="KW-1133">Transmembrane helix</keyword>
<dbReference type="FunFam" id="2.10.25.10:FF:000136">
    <property type="entry name" value="Neurogenic locus notch 1"/>
    <property type="match status" value="1"/>
</dbReference>
<dbReference type="Pfam" id="PF07645">
    <property type="entry name" value="EGF_CA"/>
    <property type="match status" value="4"/>
</dbReference>
<dbReference type="InterPro" id="IPR010660">
    <property type="entry name" value="Notch_NOD_dom"/>
</dbReference>
<evidence type="ECO:0000256" key="5">
    <source>
        <dbReference type="ARBA" id="ARBA00022473"/>
    </source>
</evidence>
<evidence type="ECO:0000256" key="20">
    <source>
        <dbReference type="ARBA" id="ARBA00023157"/>
    </source>
</evidence>
<evidence type="ECO:0000256" key="3">
    <source>
        <dbReference type="ARBA" id="ARBA00005847"/>
    </source>
</evidence>
<feature type="disulfide bond" evidence="29">
    <location>
        <begin position="250"/>
        <end position="259"/>
    </location>
</feature>
<dbReference type="FunFam" id="2.10.25.10:FF:000060">
    <property type="entry name" value="Neurogenic locus notch protein 1"/>
    <property type="match status" value="1"/>
</dbReference>
<feature type="domain" description="LNR" evidence="32">
    <location>
        <begin position="1363"/>
        <end position="1400"/>
    </location>
</feature>
<dbReference type="InterPro" id="IPR000152">
    <property type="entry name" value="EGF-type_Asp/Asn_hydroxyl_site"/>
</dbReference>
<dbReference type="FunFam" id="2.10.25.10:FF:000558">
    <property type="entry name" value="Neurogenic locus notch homolog protein 1"/>
    <property type="match status" value="1"/>
</dbReference>
<dbReference type="SMART" id="SM01334">
    <property type="entry name" value="DUF3454"/>
    <property type="match status" value="1"/>
</dbReference>
<feature type="disulfide bond" evidence="29">
    <location>
        <begin position="1169"/>
        <end position="1178"/>
    </location>
</feature>
<evidence type="ECO:0000259" key="32">
    <source>
        <dbReference type="PROSITE" id="PS50258"/>
    </source>
</evidence>
<feature type="domain" description="EGF-like" evidence="31">
    <location>
        <begin position="107"/>
        <end position="143"/>
    </location>
</feature>
<dbReference type="InterPro" id="IPR013032">
    <property type="entry name" value="EGF-like_CS"/>
</dbReference>
<dbReference type="GO" id="GO:0007411">
    <property type="term" value="P:axon guidance"/>
    <property type="evidence" value="ECO:0007669"/>
    <property type="project" value="TreeGrafter"/>
</dbReference>
<feature type="disulfide bond" evidence="29">
    <location>
        <begin position="502"/>
        <end position="511"/>
    </location>
</feature>
<feature type="domain" description="EGF-like" evidence="31">
    <location>
        <begin position="339"/>
        <end position="377"/>
    </location>
</feature>
<dbReference type="PRINTS" id="PR01983">
    <property type="entry name" value="NOTCH"/>
</dbReference>
<dbReference type="PROSITE" id="PS50297">
    <property type="entry name" value="ANK_REP_REGION"/>
    <property type="match status" value="1"/>
</dbReference>
<accession>A0A672RQ74</accession>
<feature type="binding site" evidence="26">
    <location>
        <position position="399"/>
    </location>
    <ligand>
        <name>Ca(2+)</name>
        <dbReference type="ChEBI" id="CHEBI:29108"/>
        <label>1</label>
    </ligand>
</feature>
<dbReference type="SMART" id="SM01339">
    <property type="entry name" value="NODP"/>
    <property type="match status" value="1"/>
</dbReference>
<reference evidence="33" key="2">
    <citation type="submission" date="2025-09" db="UniProtKB">
        <authorList>
            <consortium name="Ensembl"/>
        </authorList>
    </citation>
    <scope>IDENTIFICATION</scope>
</reference>
<feature type="disulfide bond" evidence="29">
    <location>
        <begin position="328"/>
        <end position="337"/>
    </location>
</feature>
<feature type="disulfide bond" evidence="29">
    <location>
        <begin position="56"/>
        <end position="65"/>
    </location>
</feature>
<feature type="domain" description="EGF-like" evidence="31">
    <location>
        <begin position="419"/>
        <end position="454"/>
    </location>
</feature>
<keyword evidence="9" id="KW-0812">Transmembrane</keyword>
<dbReference type="GO" id="GO:0060218">
    <property type="term" value="P:hematopoietic stem cell differentiation"/>
    <property type="evidence" value="ECO:0007669"/>
    <property type="project" value="UniProtKB-ARBA"/>
</dbReference>
<dbReference type="GO" id="GO:0043235">
    <property type="term" value="C:receptor complex"/>
    <property type="evidence" value="ECO:0007669"/>
    <property type="project" value="TreeGrafter"/>
</dbReference>
<feature type="domain" description="EGF-like" evidence="31">
    <location>
        <begin position="514"/>
        <end position="546"/>
    </location>
</feature>
<dbReference type="FunFam" id="2.10.25.10:FF:000127">
    <property type="entry name" value="Neurogenic locus notch protein 1"/>
    <property type="match status" value="2"/>
</dbReference>
<evidence type="ECO:0000259" key="31">
    <source>
        <dbReference type="PROSITE" id="PS50026"/>
    </source>
</evidence>
<dbReference type="SUPFAM" id="SSF57196">
    <property type="entry name" value="EGF/Laminin"/>
    <property type="match status" value="23"/>
</dbReference>
<feature type="disulfide bond" evidence="29">
    <location>
        <begin position="1129"/>
        <end position="1138"/>
    </location>
</feature>
<feature type="disulfide bond" evidence="29">
    <location>
        <begin position="290"/>
        <end position="299"/>
    </location>
</feature>
<dbReference type="SMART" id="SM00179">
    <property type="entry name" value="EGF_CA"/>
    <property type="match status" value="30"/>
</dbReference>
<dbReference type="GO" id="GO:0005634">
    <property type="term" value="C:nucleus"/>
    <property type="evidence" value="ECO:0007669"/>
    <property type="project" value="UniProtKB-SubCell"/>
</dbReference>
<keyword evidence="21" id="KW-0010">Activator</keyword>
<feature type="disulfide bond" evidence="29">
    <location>
        <begin position="567"/>
        <end position="576"/>
    </location>
</feature>
<dbReference type="FunFam" id="3.30.300.320:FF:000001">
    <property type="entry name" value="Neurogenic locus notch 1"/>
    <property type="match status" value="1"/>
</dbReference>
<feature type="domain" description="EGF-like" evidence="31">
    <location>
        <begin position="680"/>
        <end position="712"/>
    </location>
</feature>
<feature type="domain" description="LNR" evidence="32">
    <location>
        <begin position="1401"/>
        <end position="1441"/>
    </location>
</feature>
<dbReference type="GO" id="GO:1901222">
    <property type="term" value="P:regulation of non-canonical NF-kappaB signal transduction"/>
    <property type="evidence" value="ECO:0007669"/>
    <property type="project" value="UniProtKB-ARBA"/>
</dbReference>
<feature type="domain" description="EGF-like" evidence="31">
    <location>
        <begin position="792"/>
        <end position="828"/>
    </location>
</feature>
<dbReference type="PROSITE" id="PS50088">
    <property type="entry name" value="ANK_REPEAT"/>
    <property type="match status" value="1"/>
</dbReference>
<feature type="disulfide bond" evidence="27">
    <location>
        <begin position="383"/>
        <end position="396"/>
    </location>
</feature>
<feature type="disulfide bond" evidence="29">
    <location>
        <begin position="367"/>
        <end position="376"/>
    </location>
</feature>
<dbReference type="GO" id="GO:0009986">
    <property type="term" value="C:cell surface"/>
    <property type="evidence" value="ECO:0007669"/>
    <property type="project" value="TreeGrafter"/>
</dbReference>
<feature type="compositionally biased region" description="Low complexity" evidence="30">
    <location>
        <begin position="1983"/>
        <end position="1998"/>
    </location>
</feature>
<feature type="binding site" evidence="26">
    <location>
        <position position="419"/>
    </location>
    <ligand>
        <name>Ca(2+)</name>
        <dbReference type="ChEBI" id="CHEBI:29108"/>
        <label>2</label>
    </ligand>
</feature>
<dbReference type="FunFam" id="2.10.25.10:FF:000125">
    <property type="entry name" value="Neurogenic locus notch protein-like"/>
    <property type="match status" value="2"/>
</dbReference>
<dbReference type="PROSITE" id="PS50258">
    <property type="entry name" value="LNR"/>
    <property type="match status" value="3"/>
</dbReference>
<keyword evidence="13" id="KW-0221">Differentiation</keyword>
<feature type="compositionally biased region" description="Polar residues" evidence="30">
    <location>
        <begin position="1999"/>
        <end position="2016"/>
    </location>
</feature>
<dbReference type="SUPFAM" id="SSF90193">
    <property type="entry name" value="Notch domain"/>
    <property type="match status" value="3"/>
</dbReference>
<dbReference type="Ensembl" id="ENSSGRT00000097454.1">
    <property type="protein sequence ID" value="ENSSGRP00000091555.1"/>
    <property type="gene ID" value="ENSSGRG00000045853.1"/>
</dbReference>
<dbReference type="InterPro" id="IPR036770">
    <property type="entry name" value="Ankyrin_rpt-contain_sf"/>
</dbReference>
<keyword evidence="22" id="KW-0804">Transcription</keyword>
<keyword evidence="19" id="KW-0472">Membrane</keyword>
<feature type="domain" description="EGF-like" evidence="31">
    <location>
        <begin position="302"/>
        <end position="338"/>
    </location>
</feature>
<dbReference type="InterPro" id="IPR022362">
    <property type="entry name" value="Notch_1"/>
</dbReference>
<dbReference type="FunFam" id="2.10.25.10:FF:000151">
    <property type="entry name" value="FAT atypical cadherin 4"/>
    <property type="match status" value="1"/>
</dbReference>
<evidence type="ECO:0000256" key="26">
    <source>
        <dbReference type="PIRSR" id="PIRSR002279-1"/>
    </source>
</evidence>
<keyword evidence="17" id="KW-0805">Transcription regulation</keyword>
<feature type="domain" description="EGF-like" evidence="31">
    <location>
        <begin position="944"/>
        <end position="980"/>
    </location>
</feature>
<dbReference type="FunFam" id="2.10.25.10:FF:000157">
    <property type="entry name" value="Neurogenic locus notch protein 1"/>
    <property type="match status" value="1"/>
</dbReference>
<feature type="domain" description="EGF-like" evidence="31">
    <location>
        <begin position="69"/>
        <end position="106"/>
    </location>
</feature>
<feature type="disulfide bond" evidence="29">
    <location>
        <begin position="742"/>
        <end position="751"/>
    </location>
</feature>
<feature type="domain" description="EGF-like" evidence="31">
    <location>
        <begin position="262"/>
        <end position="300"/>
    </location>
</feature>
<evidence type="ECO:0000313" key="33">
    <source>
        <dbReference type="Ensembl" id="ENSSGRP00000091555.1"/>
    </source>
</evidence>
<evidence type="ECO:0000256" key="1">
    <source>
        <dbReference type="ARBA" id="ARBA00004123"/>
    </source>
</evidence>
<evidence type="ECO:0000256" key="14">
    <source>
        <dbReference type="ARBA" id="ARBA00022837"/>
    </source>
</evidence>
<feature type="disulfide bond" evidence="29">
    <location>
        <begin position="1083"/>
        <end position="1092"/>
    </location>
</feature>
<feature type="domain" description="EGF-like" evidence="31">
    <location>
        <begin position="1141"/>
        <end position="1179"/>
    </location>
</feature>
<feature type="domain" description="EGF-like" evidence="31">
    <location>
        <begin position="1095"/>
        <end position="1139"/>
    </location>
</feature>
<feature type="disulfide bond" evidence="29">
    <location>
        <begin position="173"/>
        <end position="182"/>
    </location>
</feature>
<feature type="domain" description="EGF-like" evidence="31">
    <location>
        <begin position="1181"/>
        <end position="1220"/>
    </location>
</feature>
<evidence type="ECO:0000256" key="7">
    <source>
        <dbReference type="ARBA" id="ARBA00022536"/>
    </source>
</evidence>
<dbReference type="FunFam" id="2.10.25.10:FF:000472">
    <property type="entry name" value="Uncharacterized protein, isoform A"/>
    <property type="match status" value="1"/>
</dbReference>
<feature type="domain" description="EGF-like" evidence="31">
    <location>
        <begin position="906"/>
        <end position="942"/>
    </location>
</feature>
<keyword evidence="8" id="KW-0037">Angiogenesis</keyword>
<proteinExistence type="inferred from homology"/>
<feature type="disulfide bond" evidence="29">
    <location>
        <begin position="518"/>
        <end position="528"/>
    </location>
</feature>
<dbReference type="InterPro" id="IPR011656">
    <property type="entry name" value="Notch_NODP_dom"/>
</dbReference>
<feature type="disulfide bond" evidence="29">
    <location>
        <begin position="1248"/>
        <end position="1257"/>
    </location>
</feature>
<dbReference type="FunFam" id="2.10.25.10:FF:000100">
    <property type="entry name" value="neurogenic locus notch homolog protein 3"/>
    <property type="match status" value="1"/>
</dbReference>
<dbReference type="PROSITE" id="PS50026">
    <property type="entry name" value="EGF_3"/>
    <property type="match status" value="32"/>
</dbReference>
<dbReference type="GO" id="GO:0006355">
    <property type="term" value="P:regulation of DNA-templated transcription"/>
    <property type="evidence" value="ECO:0007669"/>
    <property type="project" value="InterPro"/>
</dbReference>
<dbReference type="PANTHER" id="PTHR45836:SF23">
    <property type="entry name" value="NEUROGENIC LOCUS NOTCH HOMOLOG PROTEIN 1"/>
    <property type="match status" value="1"/>
</dbReference>
<gene>
    <name evidence="33" type="primary">notch1</name>
</gene>
<dbReference type="GO" id="GO:0045597">
    <property type="term" value="P:positive regulation of cell differentiation"/>
    <property type="evidence" value="ECO:0007669"/>
    <property type="project" value="UniProtKB-ARBA"/>
</dbReference>
<feature type="domain" description="EGF-like" evidence="31">
    <location>
        <begin position="1261"/>
        <end position="1299"/>
    </location>
</feature>
<dbReference type="GO" id="GO:0005509">
    <property type="term" value="F:calcium ion binding"/>
    <property type="evidence" value="ECO:0007669"/>
    <property type="project" value="InterPro"/>
</dbReference>
<keyword evidence="14 26" id="KW-0106">Calcium</keyword>
<dbReference type="PANTHER" id="PTHR45836">
    <property type="entry name" value="SLIT HOMOLOG"/>
    <property type="match status" value="1"/>
</dbReference>
<feature type="binding site" evidence="26">
    <location>
        <position position="422"/>
    </location>
    <ligand>
        <name>Ca(2+)</name>
        <dbReference type="ChEBI" id="CHEBI:29108"/>
        <label>2</label>
    </ligand>
</feature>
<feature type="disulfide bond" evidence="29">
    <location>
        <begin position="133"/>
        <end position="142"/>
    </location>
</feature>
<evidence type="ECO:0000256" key="25">
    <source>
        <dbReference type="ARBA" id="ARBA00023242"/>
    </source>
</evidence>
<dbReference type="PRINTS" id="PR00010">
    <property type="entry name" value="EGFBLOOD"/>
</dbReference>
<dbReference type="Pfam" id="PF00008">
    <property type="entry name" value="EGF"/>
    <property type="match status" value="18"/>
</dbReference>
<feature type="domain" description="EGF-like" evidence="31">
    <location>
        <begin position="145"/>
        <end position="183"/>
    </location>
</feature>
<feature type="disulfide bond" evidence="29">
    <location>
        <begin position="1007"/>
        <end position="1016"/>
    </location>
</feature>
<keyword evidence="6" id="KW-1003">Cell membrane</keyword>
<dbReference type="PRINTS" id="PR01452">
    <property type="entry name" value="LNOTCHREPEAT"/>
</dbReference>
<dbReference type="InterPro" id="IPR000742">
    <property type="entry name" value="EGF"/>
</dbReference>
<feature type="disulfide bond" evidence="27">
    <location>
        <begin position="448"/>
        <end position="462"/>
    </location>
</feature>
<feature type="disulfide bond" evidence="29">
    <location>
        <begin position="684"/>
        <end position="694"/>
    </location>
</feature>
<dbReference type="GO" id="GO:0031017">
    <property type="term" value="P:exocrine pancreas development"/>
    <property type="evidence" value="ECO:0007669"/>
    <property type="project" value="UniProtKB-ARBA"/>
</dbReference>
<keyword evidence="11" id="KW-0732">Signal</keyword>
<feature type="disulfide bond" evidence="29">
    <location>
        <begin position="1289"/>
        <end position="1298"/>
    </location>
</feature>
<feature type="disulfide bond" evidence="27">
    <location>
        <begin position="464"/>
        <end position="473"/>
    </location>
</feature>
<feature type="disulfide bond" evidence="29">
    <location>
        <begin position="780"/>
        <end position="789"/>
    </location>
</feature>
<dbReference type="InterPro" id="IPR008297">
    <property type="entry name" value="Notch"/>
</dbReference>
<dbReference type="InterPro" id="IPR002110">
    <property type="entry name" value="Ankyrin_rpt"/>
</dbReference>
<feature type="disulfide bond" evidence="29">
    <location>
        <begin position="1270"/>
        <end position="1287"/>
    </location>
</feature>
<dbReference type="PROSITE" id="PS01187">
    <property type="entry name" value="EGF_CA"/>
    <property type="match status" value="6"/>
</dbReference>
<evidence type="ECO:0000256" key="12">
    <source>
        <dbReference type="ARBA" id="ARBA00022737"/>
    </source>
</evidence>
<keyword evidence="12" id="KW-0677">Repeat</keyword>
<dbReference type="FunFam" id="2.10.25.10:FF:000092">
    <property type="entry name" value="Neurogenic locus notch protein 1"/>
    <property type="match status" value="1"/>
</dbReference>
<dbReference type="GO" id="GO:0038023">
    <property type="term" value="F:signaling receptor activity"/>
    <property type="evidence" value="ECO:0007669"/>
    <property type="project" value="InterPro"/>
</dbReference>
<keyword evidence="20 27" id="KW-1015">Disulfide bond</keyword>
<feature type="disulfide bond" evidence="27">
    <location>
        <begin position="428"/>
        <end position="443"/>
    </location>
</feature>
<dbReference type="SMART" id="SM00181">
    <property type="entry name" value="EGF"/>
    <property type="match status" value="32"/>
</dbReference>
<feature type="domain" description="EGF-like" evidence="31">
    <location>
        <begin position="642"/>
        <end position="678"/>
    </location>
</feature>
<feature type="domain" description="EGF-like" evidence="31">
    <location>
        <begin position="224"/>
        <end position="260"/>
    </location>
</feature>
<comment type="caution">
    <text evidence="29">Lacks conserved residue(s) required for the propagation of feature annotation.</text>
</comment>
<evidence type="ECO:0000256" key="6">
    <source>
        <dbReference type="ARBA" id="ARBA00022475"/>
    </source>
</evidence>
<keyword evidence="15" id="KW-0914">Notch signaling pathway</keyword>
<dbReference type="InterPro" id="IPR018097">
    <property type="entry name" value="EGF_Ca-bd_CS"/>
</dbReference>
<feature type="disulfide bond" evidence="27">
    <location>
        <begin position="423"/>
        <end position="434"/>
    </location>
</feature>
<feature type="disulfide bond" evidence="29">
    <location>
        <begin position="1045"/>
        <end position="1054"/>
    </location>
</feature>
<evidence type="ECO:0000256" key="18">
    <source>
        <dbReference type="ARBA" id="ARBA00023043"/>
    </source>
</evidence>
<feature type="domain" description="EGF-like" evidence="31">
    <location>
        <begin position="476"/>
        <end position="512"/>
    </location>
</feature>
<dbReference type="FunFam" id="2.10.25.10:FF:000080">
    <property type="entry name" value="Neurogenic locus notch 1"/>
    <property type="match status" value="2"/>
</dbReference>
<feature type="binding site" evidence="26">
    <location>
        <position position="420"/>
    </location>
    <ligand>
        <name>Ca(2+)</name>
        <dbReference type="ChEBI" id="CHEBI:29108"/>
        <label>2</label>
    </ligand>
</feature>
<dbReference type="FunFam" id="2.10.25.10:FF:000247">
    <property type="entry name" value="Delta/notch like EGF repeat containing"/>
    <property type="match status" value="1"/>
</dbReference>
<feature type="disulfide bond" evidence="29">
    <location>
        <begin position="932"/>
        <end position="941"/>
    </location>
</feature>
<keyword evidence="24" id="KW-0325">Glycoprotein</keyword>
<protein>
    <recommendedName>
        <fullName evidence="4">Neurogenic locus notch homolog protein 1</fullName>
    </recommendedName>
</protein>
<feature type="domain" description="EGF-like" evidence="31">
    <location>
        <begin position="185"/>
        <end position="222"/>
    </location>
</feature>
<keyword evidence="10 26" id="KW-0479">Metal-binding</keyword>
<feature type="domain" description="EGF-like" evidence="31">
    <location>
        <begin position="714"/>
        <end position="752"/>
    </location>
</feature>
<evidence type="ECO:0000256" key="11">
    <source>
        <dbReference type="ARBA" id="ARBA00022729"/>
    </source>
</evidence>
<comment type="similarity">
    <text evidence="3">Belongs to the NOTCH family.</text>
</comment>
<keyword evidence="23" id="KW-0675">Receptor</keyword>
<dbReference type="CDD" id="cd00054">
    <property type="entry name" value="EGF_CA"/>
    <property type="match status" value="23"/>
</dbReference>
<dbReference type="FunFam" id="2.10.25.10:FF:000146">
    <property type="entry name" value="Putative neurogenic locus notch"/>
    <property type="match status" value="1"/>
</dbReference>
<feature type="binding site" evidence="26">
    <location>
        <position position="402"/>
    </location>
    <ligand>
        <name>Ca(2+)</name>
        <dbReference type="ChEBI" id="CHEBI:29108"/>
        <label>1</label>
    </ligand>
</feature>
<keyword evidence="25" id="KW-0539">Nucleus</keyword>
<dbReference type="Pfam" id="PF06816">
    <property type="entry name" value="NOD"/>
    <property type="match status" value="1"/>
</dbReference>
<feature type="disulfide bond" evidence="29">
    <location>
        <begin position="348"/>
        <end position="365"/>
    </location>
</feature>
<evidence type="ECO:0000256" key="16">
    <source>
        <dbReference type="ARBA" id="ARBA00022989"/>
    </source>
</evidence>
<dbReference type="GO" id="GO:0001525">
    <property type="term" value="P:angiogenesis"/>
    <property type="evidence" value="ECO:0007669"/>
    <property type="project" value="UniProtKB-KW"/>
</dbReference>
<dbReference type="PRINTS" id="PR01984">
    <property type="entry name" value="NOTCH1"/>
</dbReference>
<dbReference type="SMART" id="SM00248">
    <property type="entry name" value="ANK"/>
    <property type="match status" value="1"/>
</dbReference>
<dbReference type="Pfam" id="PF12661">
    <property type="entry name" value="hEGF"/>
    <property type="match status" value="4"/>
</dbReference>
<feature type="disulfide bond" evidence="29">
    <location>
        <begin position="856"/>
        <end position="865"/>
    </location>
</feature>
<dbReference type="GO" id="GO:0007417">
    <property type="term" value="P:central nervous system development"/>
    <property type="evidence" value="ECO:0007669"/>
    <property type="project" value="UniProtKB-ARBA"/>
</dbReference>
<evidence type="ECO:0000256" key="22">
    <source>
        <dbReference type="ARBA" id="ARBA00023163"/>
    </source>
</evidence>
<feature type="disulfide bond" evidence="29">
    <location>
        <begin position="894"/>
        <end position="903"/>
    </location>
</feature>
<keyword evidence="34" id="KW-1185">Reference proteome</keyword>
<dbReference type="SMART" id="SM01338">
    <property type="entry name" value="NOD"/>
    <property type="match status" value="1"/>
</dbReference>
<dbReference type="Gene3D" id="1.25.40.20">
    <property type="entry name" value="Ankyrin repeat-containing domain"/>
    <property type="match status" value="1"/>
</dbReference>
<dbReference type="GO" id="GO:0005886">
    <property type="term" value="C:plasma membrane"/>
    <property type="evidence" value="ECO:0007669"/>
    <property type="project" value="UniProtKB-SubCell"/>
</dbReference>
<feature type="disulfide bond" evidence="29">
    <location>
        <begin position="96"/>
        <end position="105"/>
    </location>
</feature>
<dbReference type="Pfam" id="PF00066">
    <property type="entry name" value="Notch"/>
    <property type="match status" value="3"/>
</dbReference>
<feature type="domain" description="EGF-like" evidence="31">
    <location>
        <begin position="754"/>
        <end position="790"/>
    </location>
</feature>
<sequence length="2024" mass="218488">SAQVVICLIQTYDKCPADFVGPQCQLLNPCSPSQCRNGGVCRTRMKGNDVEPVCDCVLGYSGPLCLTPVNHACMGSPCRNGGTCSLLTLETFTCRCPPGWSGKTCQQADPCASNPCANGGQCSAFESHYICTCPPNFHGQTCRQDVNECALSPSPCWNGGTCINEVGLYLCHCPPEYAGTHCERLYHPCHPSPCRNGGTCLQTSDTTYACTCLSGFTGQTCEHNVDDCTQHACENGGRCIDGINTYNCHCDKHWTGQYCTEDVDECELSPNACQNGGTCHNTIGGFHCVCVNGWTGDDCSENIDDCASAACSQGATCHDRVASFFCECPHGRTGLLCHLDDACISNPCQKGSNCDTNPVSGKAICTCPPGYTGSACNQDIDECSLGANPCEHGGRCLNTKGSFQCKCLQGYEGPRCEMDVNECKSNPCQNDATCLDQIGGFHCICIPCHYGVCRDGVAAFTCDCHPGYTGRLCETNINECLSQPCRNGGTCQDRENAYTCTCPKGTTGMNCEINIDDCKSKPCDYGKCIDKINGYECVCEPGYTGESDNPCIHGNCLDQINSYRCMCEAGWMGRNCDININECLSNPCVNRGTCKDMTSGYMCTCRAGFSGKTLQICCISEDSFLSFPHVLFFLTGSMCNINIDDCALNPCHNGGTCIDGVSSFTCLCPEGFRDATCLSKHNECSSNPCIHGNCLDQINSYRCMCEAGEVCESVLAPCALRPCKNGGVCRESEDFQSFSCACPAGWQGQTCEVDINECVRNPCTNGGVCENLRGGYKCRCNPGFSGDLCQNDIDDCAPNPCSNGGMCQDRVNAFVCVCLAGFRGERCAEDIDECVSAPCRNRGNCTDCVNSYTCSCSVGFSGINCEINTPDCTESSCFNGGTCVDGINSFSCACLPGFTGNYCQHDVNECDSRPCQNGGTCQDGYGTYKCTCPHGYTGLNCQSLVRWCDSSPCKNGGSCWQQGASFTCQCASGWAGIYCGVPSVSAAVLCHNTGQCVDVGNTHLCRCQAGYTGSYCQEQVDECMPNPCQNGATCTDYLGGYSCECVPGYHGVNCSKEINECLSQPCQNGGTCIDLINTYKCSCPRGTQGVHCEIDVDDCSPAVDLLTGEPHCFNGGRCVDRVGGYGCVCPAGFVGERCEGDVNECLSDPCDPNGSYNCVQLINDFRCECRTGYTGKRCETVFNGCKDTPCKNGGTCAVASNTKHGYICKCQPGYSGSSCEYDAQSCGSLRCRNGATCVSGHLSPRCLCLPGFSGHECQTRMDSPCLNNPCYNGGTCQPINDAPFFRCSCPANFNGLLCHILDYSFKGGQGRDIAPPEVEIRCEIAQCEGRGGNAICDTQCNSHECGWDGGDCSLNFDDPWQNCSTALQCWRYFNDGKCDEQCANAGCLYDGFDCQRLEGQCNPLYDQYCRDHYADGHCDQGCNNAECEWDGLDCADDVPQKLAVGSLVLVVHIPPDDLHNRSSSFLRELSGLLHTNVVFRRDANGEPLIFPYYGNEHELSKHKRSDWTDPAQLLHRARRSLTAFMKPRLRRELDQMEIKGSIVYLEIDNRQCYQQSDECFQSATDVAAFLGALASSGNLNVPYIIEAVTSECHIYFSFELFFHLQFILFQLSSNKNINDNTLGLQEETPLFLAAREGSYETAKVLLDHLANREIADHLDQLPRDIAQERMHHDIVRLLEEYNLVQNPALPLSPPLCSPNTYLGIKPSPGGANNNNTAKKARKPSSKGVGGKDGGKDMRMKKKKAGEGKNGGIMEVGVLSPVDSLESPHGYLSDVSSPPLMTSPFQQSPPITLNQLQGLADTHMGGALQSLGKPFDSALPPRLSHLPVANNGGGAQTAACDWLQRVQQQQAGFTTLIPTMLSATNMPQVMGYPTMQSSHLGMPSHMIPNHAHQNRVPMRHQNSAASGHAHVSHHFLGDLTGLDLQSGSGHAPIQTILPQESQRMAPPISSTQFLTPPSQHSYSNPMDNTPSHQPQVPDHPFLTPSPGSPDQWSSSSPHSNLSDWSEGISSPPTSMQMNHIPEAFK</sequence>
<evidence type="ECO:0000256" key="29">
    <source>
        <dbReference type="PROSITE-ProRule" id="PRU00076"/>
    </source>
</evidence>
<evidence type="ECO:0000256" key="4">
    <source>
        <dbReference type="ARBA" id="ARBA00019142"/>
    </source>
</evidence>
<feature type="disulfide bond" evidence="29">
    <location>
        <begin position="212"/>
        <end position="221"/>
    </location>
</feature>
<feature type="domain" description="EGF-like" evidence="31">
    <location>
        <begin position="868"/>
        <end position="904"/>
    </location>
</feature>
<feature type="domain" description="EGF-like" evidence="31">
    <location>
        <begin position="830"/>
        <end position="866"/>
    </location>
</feature>
<dbReference type="InterPro" id="IPR001881">
    <property type="entry name" value="EGF-like_Ca-bd_dom"/>
</dbReference>
<dbReference type="FunFam" id="3.30.70.3310:FF:000003">
    <property type="entry name" value="Neurogenic locus notch 1"/>
    <property type="match status" value="1"/>
</dbReference>
<feature type="domain" description="EGF-like" evidence="31">
    <location>
        <begin position="26"/>
        <end position="66"/>
    </location>
</feature>
<feature type="disulfide bond" evidence="27 29">
    <location>
        <begin position="407"/>
        <end position="416"/>
    </location>
</feature>
<feature type="binding site" evidence="26">
    <location>
        <position position="436"/>
    </location>
    <ligand>
        <name>Ca(2+)</name>
        <dbReference type="ChEBI" id="CHEBI:29108"/>
        <label>2</label>
    </ligand>
</feature>
<dbReference type="SUPFAM" id="SSF57184">
    <property type="entry name" value="Growth factor receptor domain"/>
    <property type="match status" value="4"/>
</dbReference>
<feature type="domain" description="LNR" evidence="32">
    <location>
        <begin position="1322"/>
        <end position="1362"/>
    </location>
</feature>
<feature type="domain" description="EGF-like" evidence="31">
    <location>
        <begin position="1019"/>
        <end position="1055"/>
    </location>
</feature>
<feature type="region of interest" description="Disordered" evidence="30">
    <location>
        <begin position="1702"/>
        <end position="1751"/>
    </location>
</feature>
<dbReference type="FunFam" id="2.10.25.10:FF:000659">
    <property type="entry name" value="Crumbs cell polarity complex component 2b"/>
    <property type="match status" value="1"/>
</dbReference>
<dbReference type="Gene3D" id="3.30.70.3310">
    <property type="match status" value="1"/>
</dbReference>
<keyword evidence="5" id="KW-0217">Developmental protein</keyword>
<dbReference type="InterPro" id="IPR051355">
    <property type="entry name" value="Notch/Slit_guidance"/>
</dbReference>
<dbReference type="PIRSF" id="PIRSF002279">
    <property type="entry name" value="Notch"/>
    <property type="match status" value="1"/>
</dbReference>
<dbReference type="SMART" id="SM00004">
    <property type="entry name" value="NL"/>
    <property type="match status" value="3"/>
</dbReference>
<feature type="disulfide bond" evidence="29">
    <location>
        <begin position="818"/>
        <end position="827"/>
    </location>
</feature>
<evidence type="ECO:0000313" key="34">
    <source>
        <dbReference type="Proteomes" id="UP000472262"/>
    </source>
</evidence>
<evidence type="ECO:0000256" key="19">
    <source>
        <dbReference type="ARBA" id="ARBA00023136"/>
    </source>
</evidence>
<feature type="domain" description="EGF-like" evidence="31">
    <location>
        <begin position="579"/>
        <end position="615"/>
    </location>
</feature>
<feature type="disulfide bond" evidence="29">
    <location>
        <begin position="1150"/>
        <end position="1167"/>
    </location>
</feature>
<dbReference type="FunFam" id="2.10.25.10:FF:000279">
    <property type="entry name" value="Neurogenic locus notch 1"/>
    <property type="match status" value="1"/>
</dbReference>
<dbReference type="Gene3D" id="2.10.25.10">
    <property type="entry name" value="Laminin"/>
    <property type="match status" value="33"/>
</dbReference>
<dbReference type="FunFam" id="2.10.25.10:FF:000004">
    <property type="entry name" value="Neurogenic locus notch 1"/>
    <property type="match status" value="6"/>
</dbReference>
<feature type="disulfide bond" evidence="29">
    <location>
        <begin position="723"/>
        <end position="740"/>
    </location>
</feature>
<organism evidence="33 34">
    <name type="scientific">Sinocyclocheilus grahami</name>
    <name type="common">Dianchi golden-line fish</name>
    <name type="synonym">Barbus grahami</name>
    <dbReference type="NCBI Taxonomy" id="75366"/>
    <lineage>
        <taxon>Eukaryota</taxon>
        <taxon>Metazoa</taxon>
        <taxon>Chordata</taxon>
        <taxon>Craniata</taxon>
        <taxon>Vertebrata</taxon>
        <taxon>Euteleostomi</taxon>
        <taxon>Actinopterygii</taxon>
        <taxon>Neopterygii</taxon>
        <taxon>Teleostei</taxon>
        <taxon>Ostariophysi</taxon>
        <taxon>Cypriniformes</taxon>
        <taxon>Cyprinidae</taxon>
        <taxon>Cyprininae</taxon>
        <taxon>Sinocyclocheilus</taxon>
    </lineage>
</organism>
<evidence type="ECO:0000256" key="10">
    <source>
        <dbReference type="ARBA" id="ARBA00022723"/>
    </source>
</evidence>
<evidence type="ECO:0000256" key="13">
    <source>
        <dbReference type="ARBA" id="ARBA00022782"/>
    </source>
</evidence>
<feature type="domain" description="EGF-like" evidence="31">
    <location>
        <begin position="1057"/>
        <end position="1093"/>
    </location>
</feature>
<feature type="repeat" description="ANK" evidence="28">
    <location>
        <begin position="1625"/>
        <end position="1657"/>
    </location>
</feature>